<proteinExistence type="predicted"/>
<dbReference type="SUPFAM" id="SSF52266">
    <property type="entry name" value="SGNH hydrolase"/>
    <property type="match status" value="1"/>
</dbReference>
<evidence type="ECO:0000313" key="3">
    <source>
        <dbReference type="Proteomes" id="UP001243717"/>
    </source>
</evidence>
<dbReference type="Proteomes" id="UP001243717">
    <property type="component" value="Unassembled WGS sequence"/>
</dbReference>
<dbReference type="GO" id="GO:0016787">
    <property type="term" value="F:hydrolase activity"/>
    <property type="evidence" value="ECO:0007669"/>
    <property type="project" value="UniProtKB-KW"/>
</dbReference>
<name>A0ABU1AIN8_9BACT</name>
<dbReference type="RefSeq" id="WP_308985146.1">
    <property type="nucleotide sequence ID" value="NZ_JARXIC010000013.1"/>
</dbReference>
<evidence type="ECO:0000313" key="2">
    <source>
        <dbReference type="EMBL" id="MDQ8194679.1"/>
    </source>
</evidence>
<sequence length="339" mass="37095">MKLPTDAITHNIAELISHPETGQRVISRIPQELREHLNEHAQQRALHSSGCELRFRLTGPTATLRLQASEVIASHHGGGLAQILFGDFSHTYFPVLENKLIEYEITAPNYNDLEQASAGQQLFNPHLVRILLPTHAAINHLEIVGAIAPPAPGDIPTKRVLNYGSSITQGTGALSSRETWAGRCAHLLGADLINLGFGGGCHCEPEMTEYLCQRNDFDVAILETGINMLALDPKVTDQRIEHLIREFSAAHSDKPVFCLGVFPCNEDSETNFQGRAQQIRKLVQGVVQEIQSPTLTFIDGREALTHSLNMSVDLTHPSQAGMIEIGAYVAARIQASGQI</sequence>
<organism evidence="2 3">
    <name type="scientific">Thalassobacterium sedimentorum</name>
    <dbReference type="NCBI Taxonomy" id="3041258"/>
    <lineage>
        <taxon>Bacteria</taxon>
        <taxon>Pseudomonadati</taxon>
        <taxon>Verrucomicrobiota</taxon>
        <taxon>Opitutia</taxon>
        <taxon>Puniceicoccales</taxon>
        <taxon>Coraliomargaritaceae</taxon>
        <taxon>Thalassobacterium</taxon>
    </lineage>
</organism>
<protein>
    <submittedName>
        <fullName evidence="2">SGNH/GDSL hydrolase family protein</fullName>
    </submittedName>
</protein>
<dbReference type="EMBL" id="JARXIC010000013">
    <property type="protein sequence ID" value="MDQ8194679.1"/>
    <property type="molecule type" value="Genomic_DNA"/>
</dbReference>
<dbReference type="InterPro" id="IPR036514">
    <property type="entry name" value="SGNH_hydro_sf"/>
</dbReference>
<reference evidence="2 3" key="1">
    <citation type="submission" date="2023-04" db="EMBL/GenBank/DDBJ databases">
        <title>A novel bacteria isolated from coastal sediment.</title>
        <authorList>
            <person name="Liu X.-J."/>
            <person name="Du Z.-J."/>
        </authorList>
    </citation>
    <scope>NUCLEOTIDE SEQUENCE [LARGE SCALE GENOMIC DNA]</scope>
    <source>
        <strain evidence="2 3">SDUM461004</strain>
    </source>
</reference>
<dbReference type="InterPro" id="IPR013830">
    <property type="entry name" value="SGNH_hydro"/>
</dbReference>
<keyword evidence="3" id="KW-1185">Reference proteome</keyword>
<keyword evidence="2" id="KW-0378">Hydrolase</keyword>
<gene>
    <name evidence="2" type="ORF">QEH59_09595</name>
</gene>
<dbReference type="Gene3D" id="3.40.50.1110">
    <property type="entry name" value="SGNH hydrolase"/>
    <property type="match status" value="1"/>
</dbReference>
<feature type="domain" description="SGNH hydrolase-type esterase" evidence="1">
    <location>
        <begin position="163"/>
        <end position="322"/>
    </location>
</feature>
<comment type="caution">
    <text evidence="2">The sequence shown here is derived from an EMBL/GenBank/DDBJ whole genome shotgun (WGS) entry which is preliminary data.</text>
</comment>
<accession>A0ABU1AIN8</accession>
<evidence type="ECO:0000259" key="1">
    <source>
        <dbReference type="Pfam" id="PF13472"/>
    </source>
</evidence>
<dbReference type="Pfam" id="PF13472">
    <property type="entry name" value="Lipase_GDSL_2"/>
    <property type="match status" value="1"/>
</dbReference>